<dbReference type="PANTHER" id="PTHR35605:SF1">
    <property type="entry name" value="ECP2 EFFECTOR PROTEIN DOMAIN-CONTAINING PROTEIN-RELATED"/>
    <property type="match status" value="1"/>
</dbReference>
<name>Q5B9H7_EMENI</name>
<organism evidence="1 2">
    <name type="scientific">Emericella nidulans (strain FGSC A4 / ATCC 38163 / CBS 112.46 / NRRL 194 / M139)</name>
    <name type="common">Aspergillus nidulans</name>
    <dbReference type="NCBI Taxonomy" id="227321"/>
    <lineage>
        <taxon>Eukaryota</taxon>
        <taxon>Fungi</taxon>
        <taxon>Dikarya</taxon>
        <taxon>Ascomycota</taxon>
        <taxon>Pezizomycotina</taxon>
        <taxon>Eurotiomycetes</taxon>
        <taxon>Eurotiomycetidae</taxon>
        <taxon>Eurotiales</taxon>
        <taxon>Aspergillaceae</taxon>
        <taxon>Aspergillus</taxon>
        <taxon>Aspergillus subgen. Nidulantes</taxon>
    </lineage>
</organism>
<reference evidence="2" key="2">
    <citation type="journal article" date="2009" name="Fungal Genet. Biol.">
        <title>The 2008 update of the Aspergillus nidulans genome annotation: a community effort.</title>
        <authorList>
            <person name="Wortman J.R."/>
            <person name="Gilsenan J.M."/>
            <person name="Joardar V."/>
            <person name="Deegan J."/>
            <person name="Clutterbuck J."/>
            <person name="Andersen M.R."/>
            <person name="Archer D."/>
            <person name="Bencina M."/>
            <person name="Braus G."/>
            <person name="Coutinho P."/>
            <person name="von Dohren H."/>
            <person name="Doonan J."/>
            <person name="Driessen A.J."/>
            <person name="Durek P."/>
            <person name="Espeso E."/>
            <person name="Fekete E."/>
            <person name="Flipphi M."/>
            <person name="Estrada C.G."/>
            <person name="Geysens S."/>
            <person name="Goldman G."/>
            <person name="de Groot P.W."/>
            <person name="Hansen K."/>
            <person name="Harris S.D."/>
            <person name="Heinekamp T."/>
            <person name="Helmstaedt K."/>
            <person name="Henrissat B."/>
            <person name="Hofmann G."/>
            <person name="Homan T."/>
            <person name="Horio T."/>
            <person name="Horiuchi H."/>
            <person name="James S."/>
            <person name="Jones M."/>
            <person name="Karaffa L."/>
            <person name="Karanyi Z."/>
            <person name="Kato M."/>
            <person name="Keller N."/>
            <person name="Kelly D.E."/>
            <person name="Kiel J.A."/>
            <person name="Kim J.M."/>
            <person name="van der Klei I.J."/>
            <person name="Klis F.M."/>
            <person name="Kovalchuk A."/>
            <person name="Krasevec N."/>
            <person name="Kubicek C.P."/>
            <person name="Liu B."/>
            <person name="Maccabe A."/>
            <person name="Meyer V."/>
            <person name="Mirabito P."/>
            <person name="Miskei M."/>
            <person name="Mos M."/>
            <person name="Mullins J."/>
            <person name="Nelson D.R."/>
            <person name="Nielsen J."/>
            <person name="Oakley B.R."/>
            <person name="Osmani S.A."/>
            <person name="Pakula T."/>
            <person name="Paszewski A."/>
            <person name="Paulsen I."/>
            <person name="Pilsyk S."/>
            <person name="Pocsi I."/>
            <person name="Punt P.J."/>
            <person name="Ram A.F."/>
            <person name="Ren Q."/>
            <person name="Robellet X."/>
            <person name="Robson G."/>
            <person name="Seiboth B."/>
            <person name="van Solingen P."/>
            <person name="Specht T."/>
            <person name="Sun J."/>
            <person name="Taheri-Talesh N."/>
            <person name="Takeshita N."/>
            <person name="Ussery D."/>
            <person name="vanKuyk P.A."/>
            <person name="Visser H."/>
            <person name="van de Vondervoort P.J."/>
            <person name="de Vries R.P."/>
            <person name="Walton J."/>
            <person name="Xiang X."/>
            <person name="Xiong Y."/>
            <person name="Zeng A.P."/>
            <person name="Brandt B.W."/>
            <person name="Cornell M.J."/>
            <person name="van den Hondel C.A."/>
            <person name="Visser J."/>
            <person name="Oliver S.G."/>
            <person name="Turner G."/>
        </authorList>
    </citation>
    <scope>GENOME REANNOTATION</scope>
    <source>
        <strain evidence="2">FGSC A4 / ATCC 38163 / CBS 112.46 / NRRL 194 / M139</strain>
    </source>
</reference>
<dbReference type="InParanoid" id="Q5B9H7"/>
<dbReference type="RefSeq" id="XP_660407.1">
    <property type="nucleotide sequence ID" value="XM_655315.1"/>
</dbReference>
<dbReference type="OrthoDB" id="4469944at2759"/>
<gene>
    <name evidence="1" type="ORF">ANIA_02803</name>
</gene>
<dbReference type="AlphaFoldDB" id="Q5B9H7"/>
<dbReference type="KEGG" id="ani:ANIA_02803"/>
<evidence type="ECO:0000313" key="1">
    <source>
        <dbReference type="EMBL" id="CBF83982.1"/>
    </source>
</evidence>
<reference evidence="2" key="1">
    <citation type="journal article" date="2005" name="Nature">
        <title>Sequencing of Aspergillus nidulans and comparative analysis with A. fumigatus and A. oryzae.</title>
        <authorList>
            <person name="Galagan J.E."/>
            <person name="Calvo S.E."/>
            <person name="Cuomo C."/>
            <person name="Ma L.J."/>
            <person name="Wortman J.R."/>
            <person name="Batzoglou S."/>
            <person name="Lee S.I."/>
            <person name="Basturkmen M."/>
            <person name="Spevak C.C."/>
            <person name="Clutterbuck J."/>
            <person name="Kapitonov V."/>
            <person name="Jurka J."/>
            <person name="Scazzocchio C."/>
            <person name="Farman M."/>
            <person name="Butler J."/>
            <person name="Purcell S."/>
            <person name="Harris S."/>
            <person name="Braus G.H."/>
            <person name="Draht O."/>
            <person name="Busch S."/>
            <person name="D'Enfert C."/>
            <person name="Bouchier C."/>
            <person name="Goldman G.H."/>
            <person name="Bell-Pedersen D."/>
            <person name="Griffiths-Jones S."/>
            <person name="Doonan J.H."/>
            <person name="Yu J."/>
            <person name="Vienken K."/>
            <person name="Pain A."/>
            <person name="Freitag M."/>
            <person name="Selker E.U."/>
            <person name="Archer D.B."/>
            <person name="Penalva M.A."/>
            <person name="Oakley B.R."/>
            <person name="Momany M."/>
            <person name="Tanaka T."/>
            <person name="Kumagai T."/>
            <person name="Asai K."/>
            <person name="Machida M."/>
            <person name="Nierman W.C."/>
            <person name="Denning D.W."/>
            <person name="Caddick M."/>
            <person name="Hynes M."/>
            <person name="Paoletti M."/>
            <person name="Fischer R."/>
            <person name="Miller B."/>
            <person name="Dyer P."/>
            <person name="Sachs M.S."/>
            <person name="Osmani S.A."/>
            <person name="Birren B.W."/>
        </authorList>
    </citation>
    <scope>NUCLEOTIDE SEQUENCE [LARGE SCALE GENOMIC DNA]</scope>
    <source>
        <strain evidence="2">FGSC A4 / ATCC 38163 / CBS 112.46 / NRRL 194 / M139</strain>
    </source>
</reference>
<dbReference type="GeneID" id="2874432"/>
<dbReference type="PANTHER" id="PTHR35605">
    <property type="entry name" value="ECP2 EFFECTOR PROTEIN DOMAIN-CONTAINING PROTEIN-RELATED"/>
    <property type="match status" value="1"/>
</dbReference>
<protein>
    <submittedName>
        <fullName evidence="1">Uncharacterized protein</fullName>
    </submittedName>
</protein>
<dbReference type="HOGENOM" id="CLU_1981584_0_0_1"/>
<dbReference type="EMBL" id="BN001306">
    <property type="protein sequence ID" value="CBF83982.1"/>
    <property type="molecule type" value="Genomic_DNA"/>
</dbReference>
<dbReference type="VEuPathDB" id="FungiDB:AN2803"/>
<accession>C8VJJ4</accession>
<accession>Q5B9H7</accession>
<dbReference type="Proteomes" id="UP000000560">
    <property type="component" value="Chromosome VI"/>
</dbReference>
<sequence>MACGAIHCAGKAIAAPADGFRHGLDQLRYIEMNGGISGPGGSLEPSMGLEPNTCGEVYCFYSTSIRWCNEDKKHYKTMLYQHIREGAQDVYHKCLTKYKGKDVSGGVIDHNDNWSVIVQEDARCKH</sequence>
<proteinExistence type="predicted"/>
<evidence type="ECO:0000313" key="2">
    <source>
        <dbReference type="Proteomes" id="UP000000560"/>
    </source>
</evidence>
<keyword evidence="2" id="KW-1185">Reference proteome</keyword>